<proteinExistence type="predicted"/>
<dbReference type="OrthoDB" id="601690at2"/>
<name>A0A552V4K8_9FLAO</name>
<keyword evidence="3" id="KW-1185">Reference proteome</keyword>
<evidence type="ECO:0000256" key="1">
    <source>
        <dbReference type="SAM" id="SignalP"/>
    </source>
</evidence>
<keyword evidence="1" id="KW-0732">Signal</keyword>
<gene>
    <name evidence="2" type="ORF">FMM05_08780</name>
</gene>
<feature type="chain" id="PRO_5021888960" evidence="1">
    <location>
        <begin position="33"/>
        <end position="1105"/>
    </location>
</feature>
<dbReference type="AlphaFoldDB" id="A0A552V4K8"/>
<dbReference type="NCBIfam" id="TIGR04131">
    <property type="entry name" value="Bac_Flav_CTERM"/>
    <property type="match status" value="1"/>
</dbReference>
<accession>A0A552V4K8</accession>
<dbReference type="EMBL" id="VJVZ01000004">
    <property type="protein sequence ID" value="TRW25387.1"/>
    <property type="molecule type" value="Genomic_DNA"/>
</dbReference>
<sequence>MGKNKNKLQLFISLRYALILATMLIASFPAKAQLSQFGLGIATTDETCEGNGTMTFTVTNPTPNATMLFSLYLLPNLTTPVTSGPSVNVSGLVSGTYSVSAIQTLGALSNTIIPIEVVIDDNTEPLVYDIDVISHNCAGAEIVVNVISGTATLYELSLGPVTIPPQVSNTFTNLPDGEYWVKVYDACGNTPVTTYIVENDPAPVTVSDPIYSSTTLGDCNNVTVTNTVSYPEGTVITYPITIQYTIHPSGGGVPIVETQTFNNGLPSYLEFSNQFPVNNDDPYTYDLTFTNGCGNTYSLNGVVVSPTPSISASKVPLPCGLYYIGVNVAQYTAPFTLSFNNPPPGFNPDNFNVNYPGPYNDTAVFFGGEGNPVPEGSYNITVTDACGRTATTTIDIEIEIPEPIVSAGNNGCFASMGRFTITIPDREIVFAEVVDAPPAYIALFPLPNNVSAFITASGKLTVTNIPVGNYFVNLTDECGQVYLNVPVEIPDFVERDFAATAITDCNAGMGAVRVTSGNGKLVQVSITLAPAAFNQTLPFDVSGYIDSSGFLFLDNLPEGNYTFSGTDACGVQKTVSVTIAGYQPANTLTYTFDPNCNSFNIIMADNSSSGGNPTYWMQMLLPGTTDQWVHPATQLPYIDGTMPDATTGIALINNQANNNFQFFGTFRIVKAFQSVGQGTSAKVCFESLDDVFEYQYEVTIDNVYNLECRGTPGDILIDASGIAPLLYRITAKDGVPFFIDNGTNNIFSGLDPGVYVFEVENACGEIGTTTKNISLLPDLVEVTVPDDMLICRENSDAAYQPFDLTVQDAAILGNQSLSSYTVTYHLSQDDADNSVDALTMPYVNVSNPQTIYARVVHNNITICDKTVSFDIEVAPNPELHVDDSSFICEGQGWVVISADEGYDAYEWSTGETTASITVFDPGTYSVEVTRDYTTGPCTTSAEIVVTESGPPHNITAITSDWTEEHNTITVVTDTSGDYEYSLDNDNYQDSPVFTGLEPGVYTVYVRDVGGCGQDDIEVVLLNYPKFFTPNGDGQNETWRIPNSWFEPGMVLRVYDRYGKLIKAFDSRDTGWDGTLNGHQLPSTDYWFIVERQDGRVFKGHFAMIR</sequence>
<comment type="caution">
    <text evidence="2">The sequence shown here is derived from an EMBL/GenBank/DDBJ whole genome shotgun (WGS) entry which is preliminary data.</text>
</comment>
<protein>
    <submittedName>
        <fullName evidence="2">T9SS type B sorting domain-containing protein</fullName>
    </submittedName>
</protein>
<feature type="signal peptide" evidence="1">
    <location>
        <begin position="1"/>
        <end position="32"/>
    </location>
</feature>
<evidence type="ECO:0000313" key="3">
    <source>
        <dbReference type="Proteomes" id="UP000320643"/>
    </source>
</evidence>
<evidence type="ECO:0000313" key="2">
    <source>
        <dbReference type="EMBL" id="TRW25387.1"/>
    </source>
</evidence>
<dbReference type="InterPro" id="IPR026341">
    <property type="entry name" value="T9SS_type_B"/>
</dbReference>
<dbReference type="Proteomes" id="UP000320643">
    <property type="component" value="Unassembled WGS sequence"/>
</dbReference>
<dbReference type="Pfam" id="PF13585">
    <property type="entry name" value="CHU_C"/>
    <property type="match status" value="1"/>
</dbReference>
<reference evidence="2 3" key="1">
    <citation type="submission" date="2019-07" db="EMBL/GenBank/DDBJ databases">
        <title>Flavobacterium sp. nov., isolated from glacier ice.</title>
        <authorList>
            <person name="Liu Q."/>
            <person name="Xin Y.-H."/>
        </authorList>
    </citation>
    <scope>NUCLEOTIDE SEQUENCE [LARGE SCALE GENOMIC DNA]</scope>
    <source>
        <strain evidence="2 3">ZT4R6</strain>
    </source>
</reference>
<organism evidence="2 3">
    <name type="scientific">Flavobacterium zepuense</name>
    <dbReference type="NCBI Taxonomy" id="2593302"/>
    <lineage>
        <taxon>Bacteria</taxon>
        <taxon>Pseudomonadati</taxon>
        <taxon>Bacteroidota</taxon>
        <taxon>Flavobacteriia</taxon>
        <taxon>Flavobacteriales</taxon>
        <taxon>Flavobacteriaceae</taxon>
        <taxon>Flavobacterium</taxon>
    </lineage>
</organism>